<proteinExistence type="predicted"/>
<sequence length="464" mass="51204">MPGPTASDLIFSEQANHNFSKTLGELKRSTLSIHNRLQSIQEDAAFAQRVASAYSRPLIANERCGSWYIDPAHKGGSAYFKSTDGHTGVWKFSLRRLNLHLMDIIGANDGCIIVDSTRRGKRMPDALSKTIPIWCSVMNRFLFPDQPQSHDLYTPPQVISQSEHAQITALLPTFVTSLRALNMSADVFKTHISKPLRPIWITPESHLSPTDEIFEDFHPIICCTVSRRVSGGEVSEGGYIQGAGDDTENWAHGLTPSIFWAHRESLLSTSENDLPDLIGTLVQASAETRTGSGDLMRCVKPTSCLFVTSISAIEAKDMGTDTYTITLLPKVTEQSAWRISKTRLDVGLGPHKLGSRNLRMALPTIVDFAGNLLSGSDSEKHSQKDKHIVIACESGKDLSIGVALALLCLFFDEQGVLRDERTNMAKIDKVFIRRRLGWISTSMPDANPSRATLQSVNSFLMSPH</sequence>
<organism evidence="3 4">
    <name type="scientific">Amorphotheca resinae ATCC 22711</name>
    <dbReference type="NCBI Taxonomy" id="857342"/>
    <lineage>
        <taxon>Eukaryota</taxon>
        <taxon>Fungi</taxon>
        <taxon>Dikarya</taxon>
        <taxon>Ascomycota</taxon>
        <taxon>Pezizomycotina</taxon>
        <taxon>Leotiomycetes</taxon>
        <taxon>Helotiales</taxon>
        <taxon>Amorphothecaceae</taxon>
        <taxon>Amorphotheca</taxon>
    </lineage>
</organism>
<feature type="domain" description="Rit1 DUSP-like" evidence="1">
    <location>
        <begin position="343"/>
        <end position="460"/>
    </location>
</feature>
<evidence type="ECO:0000259" key="1">
    <source>
        <dbReference type="Pfam" id="PF04179"/>
    </source>
</evidence>
<dbReference type="PIRSF" id="PIRSF007747">
    <property type="entry name" value="Ribosyl_Ptfrase"/>
    <property type="match status" value="1"/>
</dbReference>
<accession>A0A2T3B2P2</accession>
<dbReference type="PANTHER" id="PTHR31811">
    <property type="entry name" value="TRNA A64-2'-O-RIBOSYLPHOSPHATE TRANSFERASE"/>
    <property type="match status" value="1"/>
</dbReference>
<dbReference type="GO" id="GO:0005737">
    <property type="term" value="C:cytoplasm"/>
    <property type="evidence" value="ECO:0007669"/>
    <property type="project" value="TreeGrafter"/>
</dbReference>
<dbReference type="GO" id="GO:0043399">
    <property type="term" value="F:tRNA adenosine(64)-2'-O-ribosylphosphate transferase activity"/>
    <property type="evidence" value="ECO:0007669"/>
    <property type="project" value="InterPro"/>
</dbReference>
<dbReference type="Proteomes" id="UP000241818">
    <property type="component" value="Unassembled WGS sequence"/>
</dbReference>
<protein>
    <recommendedName>
        <fullName evidence="5">Initiator tRNA phosphoribosyl transferase</fullName>
    </recommendedName>
</protein>
<dbReference type="Pfam" id="PF17184">
    <property type="entry name" value="Rit1_C"/>
    <property type="match status" value="1"/>
</dbReference>
<evidence type="ECO:0000313" key="4">
    <source>
        <dbReference type="Proteomes" id="UP000241818"/>
    </source>
</evidence>
<dbReference type="PANTHER" id="PTHR31811:SF0">
    <property type="entry name" value="TRNA A64-2'-O-RIBOSYLPHOSPHATE TRANSFERASE"/>
    <property type="match status" value="1"/>
</dbReference>
<evidence type="ECO:0008006" key="5">
    <source>
        <dbReference type="Google" id="ProtNLM"/>
    </source>
</evidence>
<dbReference type="FunCoup" id="A0A2T3B2P2">
    <property type="interactions" value="53"/>
</dbReference>
<dbReference type="Pfam" id="PF04179">
    <property type="entry name" value="Init_tRNA_PT"/>
    <property type="match status" value="1"/>
</dbReference>
<dbReference type="EMBL" id="KZ679011">
    <property type="protein sequence ID" value="PSS18824.1"/>
    <property type="molecule type" value="Genomic_DNA"/>
</dbReference>
<feature type="domain" description="Rit1 N-terminal" evidence="2">
    <location>
        <begin position="26"/>
        <end position="282"/>
    </location>
</feature>
<dbReference type="GeneID" id="36568878"/>
<dbReference type="InterPro" id="IPR033449">
    <property type="entry name" value="Rit1_N"/>
</dbReference>
<dbReference type="AlphaFoldDB" id="A0A2T3B2P2"/>
<dbReference type="InterPro" id="IPR007306">
    <property type="entry name" value="Rit1"/>
</dbReference>
<evidence type="ECO:0000259" key="2">
    <source>
        <dbReference type="Pfam" id="PF17184"/>
    </source>
</evidence>
<dbReference type="RefSeq" id="XP_024721176.1">
    <property type="nucleotide sequence ID" value="XM_024860797.1"/>
</dbReference>
<dbReference type="InParanoid" id="A0A2T3B2P2"/>
<reference evidence="3 4" key="1">
    <citation type="journal article" date="2018" name="New Phytol.">
        <title>Comparative genomics and transcriptomics depict ericoid mycorrhizal fungi as versatile saprotrophs and plant mutualists.</title>
        <authorList>
            <person name="Martino E."/>
            <person name="Morin E."/>
            <person name="Grelet G.A."/>
            <person name="Kuo A."/>
            <person name="Kohler A."/>
            <person name="Daghino S."/>
            <person name="Barry K.W."/>
            <person name="Cichocki N."/>
            <person name="Clum A."/>
            <person name="Dockter R.B."/>
            <person name="Hainaut M."/>
            <person name="Kuo R.C."/>
            <person name="LaButti K."/>
            <person name="Lindahl B.D."/>
            <person name="Lindquist E.A."/>
            <person name="Lipzen A."/>
            <person name="Khouja H.R."/>
            <person name="Magnuson J."/>
            <person name="Murat C."/>
            <person name="Ohm R.A."/>
            <person name="Singer S.W."/>
            <person name="Spatafora J.W."/>
            <person name="Wang M."/>
            <person name="Veneault-Fourrey C."/>
            <person name="Henrissat B."/>
            <person name="Grigoriev I.V."/>
            <person name="Martin F.M."/>
            <person name="Perotto S."/>
        </authorList>
    </citation>
    <scope>NUCLEOTIDE SEQUENCE [LARGE SCALE GENOMIC DNA]</scope>
    <source>
        <strain evidence="3 4">ATCC 22711</strain>
    </source>
</reference>
<dbReference type="OrthoDB" id="45256at2759"/>
<keyword evidence="4" id="KW-1185">Reference proteome</keyword>
<dbReference type="GO" id="GO:0019988">
    <property type="term" value="P:charged-tRNA amino acid modification"/>
    <property type="evidence" value="ECO:0007669"/>
    <property type="project" value="InterPro"/>
</dbReference>
<name>A0A2T3B2P2_AMORE</name>
<evidence type="ECO:0000313" key="3">
    <source>
        <dbReference type="EMBL" id="PSS18824.1"/>
    </source>
</evidence>
<dbReference type="STRING" id="857342.A0A2T3B2P2"/>
<gene>
    <name evidence="3" type="ORF">M430DRAFT_102459</name>
</gene>
<dbReference type="InterPro" id="IPR033421">
    <property type="entry name" value="Rit1_DUSP-like"/>
</dbReference>